<feature type="compositionally biased region" description="Low complexity" evidence="6">
    <location>
        <begin position="303"/>
        <end position="321"/>
    </location>
</feature>
<keyword evidence="10" id="KW-1185">Reference proteome</keyword>
<feature type="region of interest" description="Disordered" evidence="6">
    <location>
        <begin position="298"/>
        <end position="382"/>
    </location>
</feature>
<accession>A0A1I1UHM9</accession>
<evidence type="ECO:0000313" key="9">
    <source>
        <dbReference type="EMBL" id="SFD69108.1"/>
    </source>
</evidence>
<keyword evidence="7" id="KW-1133">Transmembrane helix</keyword>
<dbReference type="PANTHER" id="PTHR43289">
    <property type="entry name" value="MITOGEN-ACTIVATED PROTEIN KINASE KINASE KINASE 20-RELATED"/>
    <property type="match status" value="1"/>
</dbReference>
<feature type="domain" description="Protein kinase" evidence="8">
    <location>
        <begin position="16"/>
        <end position="277"/>
    </location>
</feature>
<evidence type="ECO:0000256" key="6">
    <source>
        <dbReference type="SAM" id="MobiDB-lite"/>
    </source>
</evidence>
<dbReference type="STRING" id="910347.SAMN05421773_1249"/>
<dbReference type="EMBL" id="FOLM01000024">
    <property type="protein sequence ID" value="SFD69108.1"/>
    <property type="molecule type" value="Genomic_DNA"/>
</dbReference>
<keyword evidence="2 5" id="KW-0547">Nucleotide-binding</keyword>
<dbReference type="AlphaFoldDB" id="A0A1I1UHM9"/>
<keyword evidence="3 9" id="KW-0418">Kinase</keyword>
<evidence type="ECO:0000256" key="2">
    <source>
        <dbReference type="ARBA" id="ARBA00022741"/>
    </source>
</evidence>
<dbReference type="CDD" id="cd14014">
    <property type="entry name" value="STKc_PknB_like"/>
    <property type="match status" value="1"/>
</dbReference>
<protein>
    <submittedName>
        <fullName evidence="9">Serine/threonine protein kinase</fullName>
    </submittedName>
</protein>
<feature type="transmembrane region" description="Helical" evidence="7">
    <location>
        <begin position="402"/>
        <end position="423"/>
    </location>
</feature>
<dbReference type="GO" id="GO:0004674">
    <property type="term" value="F:protein serine/threonine kinase activity"/>
    <property type="evidence" value="ECO:0007669"/>
    <property type="project" value="UniProtKB-KW"/>
</dbReference>
<keyword evidence="7" id="KW-0812">Transmembrane</keyword>
<proteinExistence type="predicted"/>
<keyword evidence="9" id="KW-0723">Serine/threonine-protein kinase</keyword>
<evidence type="ECO:0000259" key="8">
    <source>
        <dbReference type="PROSITE" id="PS50011"/>
    </source>
</evidence>
<dbReference type="Gene3D" id="1.10.510.10">
    <property type="entry name" value="Transferase(Phosphotransferase) domain 1"/>
    <property type="match status" value="1"/>
</dbReference>
<feature type="binding site" evidence="5">
    <location>
        <position position="44"/>
    </location>
    <ligand>
        <name>ATP</name>
        <dbReference type="ChEBI" id="CHEBI:30616"/>
    </ligand>
</feature>
<sequence>MVESLHAEDPRAIGGYVLLGRLGAGGMGRVYLARTPGGRALALKTILAERTGDPGFRLRFEREIRNADRVRSPWTVPVVDWSRGDGQQWLATEYVPAPSLEEWVLHAGPLAPEAVTELAAELIAALAAVHAEGLVHRDLKPSNVLLGPQRPQLIDFGIARALDDSPVTHTGGMIGSPGYLAPEQVAGARELSPAADVFALGALLVFAATGHGPFQHTGESPATATLLYRVIHEPPVLTGLPEVLRPLVEPLLAKEPGARPAASALAAGRTAGGGRWVRALPETLREDHRRRAEELPARLNQSGGAAPARPGAQPAVPSASTPRPPAHPPTAAPTAAAAGPPSPPPPTQPHAAVPHTGNPYAPGGPATPPPPVGGGFGAAGTPATPYPPVSPYPVPRRSSRTVPAVVGAVLATALVLVGGWVLLDNRGENTGGTAGDEGEKEAHKEDGANEENGADEKNEEKEQEQDPEALPEQYIGTWEGSAEVPDRSDIDGEVTVTLTLDPGGLDEHVGTLVTNATEVLTGWNLGCTETVKLIEIDDGSIRLEGTSSRNTDQENPFVTGCQTGNVHEITLDEDDPDTVLGTTVYPKSEDPPIPLHRTGD</sequence>
<dbReference type="InterPro" id="IPR011009">
    <property type="entry name" value="Kinase-like_dom_sf"/>
</dbReference>
<evidence type="ECO:0000256" key="1">
    <source>
        <dbReference type="ARBA" id="ARBA00022679"/>
    </source>
</evidence>
<gene>
    <name evidence="9" type="ORF">SAMN05421773_1249</name>
</gene>
<feature type="compositionally biased region" description="Pro residues" evidence="6">
    <location>
        <begin position="322"/>
        <end position="331"/>
    </location>
</feature>
<dbReference type="InterPro" id="IPR000719">
    <property type="entry name" value="Prot_kinase_dom"/>
</dbReference>
<dbReference type="Pfam" id="PF00069">
    <property type="entry name" value="Pkinase"/>
    <property type="match status" value="1"/>
</dbReference>
<dbReference type="InterPro" id="IPR017441">
    <property type="entry name" value="Protein_kinase_ATP_BS"/>
</dbReference>
<dbReference type="PROSITE" id="PS00107">
    <property type="entry name" value="PROTEIN_KINASE_ATP"/>
    <property type="match status" value="1"/>
</dbReference>
<evidence type="ECO:0000256" key="7">
    <source>
        <dbReference type="SAM" id="Phobius"/>
    </source>
</evidence>
<dbReference type="RefSeq" id="WP_093841472.1">
    <property type="nucleotide sequence ID" value="NZ_FOLM01000024.1"/>
</dbReference>
<dbReference type="PANTHER" id="PTHR43289:SF34">
    <property type="entry name" value="SERINE_THREONINE-PROTEIN KINASE YBDM-RELATED"/>
    <property type="match status" value="1"/>
</dbReference>
<name>A0A1I1UHM9_9ACTN</name>
<dbReference type="PROSITE" id="PS50011">
    <property type="entry name" value="PROTEIN_KINASE_DOM"/>
    <property type="match status" value="1"/>
</dbReference>
<feature type="region of interest" description="Disordered" evidence="6">
    <location>
        <begin position="424"/>
        <end position="471"/>
    </location>
</feature>
<organism evidence="9 10">
    <name type="scientific">Streptomyces aidingensis</name>
    <dbReference type="NCBI Taxonomy" id="910347"/>
    <lineage>
        <taxon>Bacteria</taxon>
        <taxon>Bacillati</taxon>
        <taxon>Actinomycetota</taxon>
        <taxon>Actinomycetes</taxon>
        <taxon>Kitasatosporales</taxon>
        <taxon>Streptomycetaceae</taxon>
        <taxon>Streptomyces</taxon>
    </lineage>
</organism>
<dbReference type="SMART" id="SM00220">
    <property type="entry name" value="S_TKc"/>
    <property type="match status" value="1"/>
</dbReference>
<keyword evidence="4 5" id="KW-0067">ATP-binding</keyword>
<dbReference type="OrthoDB" id="4330169at2"/>
<evidence type="ECO:0000256" key="5">
    <source>
        <dbReference type="PROSITE-ProRule" id="PRU10141"/>
    </source>
</evidence>
<dbReference type="PROSITE" id="PS00108">
    <property type="entry name" value="PROTEIN_KINASE_ST"/>
    <property type="match status" value="1"/>
</dbReference>
<evidence type="ECO:0000256" key="4">
    <source>
        <dbReference type="ARBA" id="ARBA00022840"/>
    </source>
</evidence>
<feature type="compositionally biased region" description="Low complexity" evidence="6">
    <location>
        <begin position="349"/>
        <end position="364"/>
    </location>
</feature>
<dbReference type="InterPro" id="IPR008271">
    <property type="entry name" value="Ser/Thr_kinase_AS"/>
</dbReference>
<dbReference type="GO" id="GO:0005524">
    <property type="term" value="F:ATP binding"/>
    <property type="evidence" value="ECO:0007669"/>
    <property type="project" value="UniProtKB-UniRule"/>
</dbReference>
<evidence type="ECO:0000313" key="10">
    <source>
        <dbReference type="Proteomes" id="UP000199207"/>
    </source>
</evidence>
<evidence type="ECO:0000256" key="3">
    <source>
        <dbReference type="ARBA" id="ARBA00022777"/>
    </source>
</evidence>
<dbReference type="SUPFAM" id="SSF56112">
    <property type="entry name" value="Protein kinase-like (PK-like)"/>
    <property type="match status" value="1"/>
</dbReference>
<keyword evidence="1" id="KW-0808">Transferase</keyword>
<reference evidence="9 10" key="1">
    <citation type="submission" date="2016-10" db="EMBL/GenBank/DDBJ databases">
        <authorList>
            <person name="de Groot N.N."/>
        </authorList>
    </citation>
    <scope>NUCLEOTIDE SEQUENCE [LARGE SCALE GENOMIC DNA]</scope>
    <source>
        <strain evidence="9 10">CGMCC 4.5739</strain>
    </source>
</reference>
<dbReference type="Proteomes" id="UP000199207">
    <property type="component" value="Unassembled WGS sequence"/>
</dbReference>
<keyword evidence="7" id="KW-0472">Membrane</keyword>
<dbReference type="Gene3D" id="3.30.200.20">
    <property type="entry name" value="Phosphorylase Kinase, domain 1"/>
    <property type="match status" value="1"/>
</dbReference>